<proteinExistence type="predicted"/>
<gene>
    <name evidence="2" type="ORF">CGS58_03845</name>
</gene>
<evidence type="ECO:0000313" key="3">
    <source>
        <dbReference type="Proteomes" id="UP000220005"/>
    </source>
</evidence>
<evidence type="ECO:0000313" key="2">
    <source>
        <dbReference type="EMBL" id="PDX82593.1"/>
    </source>
</evidence>
<accession>A0A2A7AU09</accession>
<dbReference type="InterPro" id="IPR001173">
    <property type="entry name" value="Glyco_trans_2-like"/>
</dbReference>
<dbReference type="Gene3D" id="3.90.550.10">
    <property type="entry name" value="Spore Coat Polysaccharide Biosynthesis Protein SpsA, Chain A"/>
    <property type="match status" value="2"/>
</dbReference>
<dbReference type="PANTHER" id="PTHR43179:SF7">
    <property type="entry name" value="RHAMNOSYLTRANSFERASE WBBL"/>
    <property type="match status" value="1"/>
</dbReference>
<dbReference type="PANTHER" id="PTHR43179">
    <property type="entry name" value="RHAMNOSYLTRANSFERASE WBBL"/>
    <property type="match status" value="1"/>
</dbReference>
<dbReference type="AlphaFoldDB" id="A0A2A7AU09"/>
<organism evidence="2 3">
    <name type="scientific">Faecalibacterium prausnitzii</name>
    <dbReference type="NCBI Taxonomy" id="853"/>
    <lineage>
        <taxon>Bacteria</taxon>
        <taxon>Bacillati</taxon>
        <taxon>Bacillota</taxon>
        <taxon>Clostridia</taxon>
        <taxon>Eubacteriales</taxon>
        <taxon>Oscillospiraceae</taxon>
        <taxon>Faecalibacterium</taxon>
    </lineage>
</organism>
<comment type="caution">
    <text evidence="2">The sequence shown here is derived from an EMBL/GenBank/DDBJ whole genome shotgun (WGS) entry which is preliminary data.</text>
</comment>
<dbReference type="InterPro" id="IPR029044">
    <property type="entry name" value="Nucleotide-diphossugar_trans"/>
</dbReference>
<dbReference type="CDD" id="cd04186">
    <property type="entry name" value="GT_2_like_c"/>
    <property type="match status" value="1"/>
</dbReference>
<dbReference type="Pfam" id="PF00535">
    <property type="entry name" value="Glycos_transf_2"/>
    <property type="match status" value="2"/>
</dbReference>
<dbReference type="RefSeq" id="WP_097839008.1">
    <property type="nucleotide sequence ID" value="NZ_NMTY01000004.1"/>
</dbReference>
<reference evidence="2 3" key="1">
    <citation type="journal article" date="2017" name="Front. Microbiol.">
        <title>New Insights into the Diversity of the Genus Faecalibacterium.</title>
        <authorList>
            <person name="Benevides L."/>
            <person name="Burman S."/>
            <person name="Martin R."/>
            <person name="Robert V."/>
            <person name="Thomas M."/>
            <person name="Miquel S."/>
            <person name="Chain F."/>
            <person name="Sokol H."/>
            <person name="Bermudez-Humaran L.G."/>
            <person name="Morrison M."/>
            <person name="Langella P."/>
            <person name="Azevedo V.A."/>
            <person name="Chatel J.M."/>
            <person name="Soares S."/>
        </authorList>
    </citation>
    <scope>NUCLEOTIDE SEQUENCE [LARGE SCALE GENOMIC DNA]</scope>
    <source>
        <strain evidence="2 3">CNCM I 4575</strain>
    </source>
</reference>
<keyword evidence="2" id="KW-0808">Transferase</keyword>
<dbReference type="GO" id="GO:0016757">
    <property type="term" value="F:glycosyltransferase activity"/>
    <property type="evidence" value="ECO:0007669"/>
    <property type="project" value="UniProtKB-KW"/>
</dbReference>
<name>A0A2A7AU09_9FIRM</name>
<dbReference type="EMBL" id="NMTY01000004">
    <property type="protein sequence ID" value="PDX82593.1"/>
    <property type="molecule type" value="Genomic_DNA"/>
</dbReference>
<dbReference type="CDD" id="cd04184">
    <property type="entry name" value="GT2_RfbC_Mx_like"/>
    <property type="match status" value="1"/>
</dbReference>
<evidence type="ECO:0000259" key="1">
    <source>
        <dbReference type="Pfam" id="PF00535"/>
    </source>
</evidence>
<dbReference type="Proteomes" id="UP000220005">
    <property type="component" value="Unassembled WGS sequence"/>
</dbReference>
<dbReference type="SUPFAM" id="SSF53448">
    <property type="entry name" value="Nucleotide-diphospho-sugar transferases"/>
    <property type="match status" value="2"/>
</dbReference>
<feature type="domain" description="Glycosyltransferase 2-like" evidence="1">
    <location>
        <begin position="536"/>
        <end position="711"/>
    </location>
</feature>
<feature type="domain" description="Glycosyltransferase 2-like" evidence="1">
    <location>
        <begin position="278"/>
        <end position="436"/>
    </location>
</feature>
<sequence>MQLEKEKESRQDAERCRLLAQRIAEELAPESAAVLGDDEASCTALQKALRKVGIRANEWTAAAARQPDLLVVEDPTFVELPAQLAAKVLLVCTDTTALANWAEHLAQRGYYRDMFWRSKGRTQQSALFRAAQPGALAVVKGYEQELDTLRDRMVRAERSCGEQAALIERLRSDLALSRSHEKQLEETLGEVTGSTFWKLTWPARYVVSKSRQLWHTLPLFVFLHELRTEGISGMREKARARREYAALFPSKTLRADAFAPVELLVKQVHAQPAAPKISIVVPLYNTPLEFLEELLDSVQNQTYQNWELCCVDAGQDAAVGQKVQDRAKADPRIRYQKLEKNELIPGNTNHGIEMATGDYIALLDHDDILHPCALWYTAKAIAEQGADFIYTDEATFEGSVDNVVLYHFKPDFMLDNLRSNNYICHLTTFSRALMERSGGGERMEYNGSQDYDLFLRLTEQAAKIVHIPHALYYWRSSPGSTAADISAKTYCINAGIAALKAHYARCGVAVDEVSLIPGTPGYYKTDYTIAHPGRVSILIPTCDHIKDLELCVESIYDRTTYPDFELILIENNSKQPETFRAYERMEKEHPDNLHVVTWQGKGFNYSALNNFGETFATGEYLLLLNNDTEVITPSWLEEMVMYAQQKRVGCVGAKLLYPDDTVQHAGVGFGIGGVAGHLHKYFPATSDGYMGRLNYVQDVYGDTAACLLIRRAVYNEVHGLDESYAVAFNDVDFCVRVREAGYTNVFTPFAQLYHYESKSRGMEDNPEKQKRFQGEVLRFQARWGDLLAKGDPCTNPNFDIRREDFSLKILPLE</sequence>
<protein>
    <submittedName>
        <fullName evidence="2">Glycosyl transferase family 2</fullName>
    </submittedName>
</protein>